<feature type="non-terminal residue" evidence="1">
    <location>
        <position position="335"/>
    </location>
</feature>
<protein>
    <submittedName>
        <fullName evidence="1">Uncharacterized protein</fullName>
    </submittedName>
</protein>
<dbReference type="Proteomes" id="UP000747542">
    <property type="component" value="Unassembled WGS sequence"/>
</dbReference>
<dbReference type="AlphaFoldDB" id="A0A8J5MWV5"/>
<gene>
    <name evidence="1" type="ORF">Hamer_G012943</name>
</gene>
<accession>A0A8J5MWV5</accession>
<dbReference type="EMBL" id="JAHLQT010021643">
    <property type="protein sequence ID" value="KAG7167480.1"/>
    <property type="molecule type" value="Genomic_DNA"/>
</dbReference>
<evidence type="ECO:0000313" key="1">
    <source>
        <dbReference type="EMBL" id="KAG7167480.1"/>
    </source>
</evidence>
<sequence>TNDADIGTLRDRMLLRLCNGTQLVTEVTFLHSSLTTQHLYTYSITSETVNDHPGSDLQSVLTQDGSQVITGYLGINIVNIRENLLTTETVGGVRVAQYCQRWRPCVVYAQKTYLSSVLVLGHLTVQDNRKVQGVDVSVSLSTWFSRTSCGHIPGITIFRSTIFTTFVTVYGSVDSIQVASGYLLTLSDNQTLPGSLSVTTNQGVWCREFRQGSTNTLNHRIYFKNAVNFLDANYRPGDMFSLSTRFLSLPALMKPFWHSFTQLGSLGLQSKWGVEGSRQVNEYWGWRSIQRFEGPPERIIPLRMDWGKTGTGDGTLALSSNYLALVKNLGDTLIL</sequence>
<name>A0A8J5MWV5_HOMAM</name>
<organism evidence="1 2">
    <name type="scientific">Homarus americanus</name>
    <name type="common">American lobster</name>
    <dbReference type="NCBI Taxonomy" id="6706"/>
    <lineage>
        <taxon>Eukaryota</taxon>
        <taxon>Metazoa</taxon>
        <taxon>Ecdysozoa</taxon>
        <taxon>Arthropoda</taxon>
        <taxon>Crustacea</taxon>
        <taxon>Multicrustacea</taxon>
        <taxon>Malacostraca</taxon>
        <taxon>Eumalacostraca</taxon>
        <taxon>Eucarida</taxon>
        <taxon>Decapoda</taxon>
        <taxon>Pleocyemata</taxon>
        <taxon>Astacidea</taxon>
        <taxon>Nephropoidea</taxon>
        <taxon>Nephropidae</taxon>
        <taxon>Homarus</taxon>
    </lineage>
</organism>
<proteinExistence type="predicted"/>
<feature type="non-terminal residue" evidence="1">
    <location>
        <position position="1"/>
    </location>
</feature>
<reference evidence="1" key="1">
    <citation type="journal article" date="2021" name="Sci. Adv.">
        <title>The American lobster genome reveals insights on longevity, neural, and immune adaptations.</title>
        <authorList>
            <person name="Polinski J.M."/>
            <person name="Zimin A.V."/>
            <person name="Clark K.F."/>
            <person name="Kohn A.B."/>
            <person name="Sadowski N."/>
            <person name="Timp W."/>
            <person name="Ptitsyn A."/>
            <person name="Khanna P."/>
            <person name="Romanova D.Y."/>
            <person name="Williams P."/>
            <person name="Greenwood S.J."/>
            <person name="Moroz L.L."/>
            <person name="Walt D.R."/>
            <person name="Bodnar A.G."/>
        </authorList>
    </citation>
    <scope>NUCLEOTIDE SEQUENCE</scope>
    <source>
        <strain evidence="1">GMGI-L3</strain>
    </source>
</reference>
<evidence type="ECO:0000313" key="2">
    <source>
        <dbReference type="Proteomes" id="UP000747542"/>
    </source>
</evidence>
<comment type="caution">
    <text evidence="1">The sequence shown here is derived from an EMBL/GenBank/DDBJ whole genome shotgun (WGS) entry which is preliminary data.</text>
</comment>
<keyword evidence="2" id="KW-1185">Reference proteome</keyword>